<comment type="similarity">
    <text evidence="6">Belongs to the UPF0758 family.</text>
</comment>
<protein>
    <submittedName>
        <fullName evidence="8">DNA repair protein RadC</fullName>
    </submittedName>
</protein>
<name>A0ABT3N4N0_9BACT</name>
<dbReference type="NCBIfam" id="NF000642">
    <property type="entry name" value="PRK00024.1"/>
    <property type="match status" value="1"/>
</dbReference>
<dbReference type="RefSeq" id="WP_265423281.1">
    <property type="nucleotide sequence ID" value="NZ_JAPFPW010000001.1"/>
</dbReference>
<dbReference type="SUPFAM" id="SSF102712">
    <property type="entry name" value="JAB1/MPN domain"/>
    <property type="match status" value="1"/>
</dbReference>
<dbReference type="CDD" id="cd08071">
    <property type="entry name" value="MPN_DUF2466"/>
    <property type="match status" value="1"/>
</dbReference>
<dbReference type="PROSITE" id="PS01302">
    <property type="entry name" value="UPF0758"/>
    <property type="match status" value="1"/>
</dbReference>
<evidence type="ECO:0000259" key="7">
    <source>
        <dbReference type="PROSITE" id="PS50249"/>
    </source>
</evidence>
<dbReference type="PANTHER" id="PTHR30471:SF3">
    <property type="entry name" value="UPF0758 PROTEIN YEES-RELATED"/>
    <property type="match status" value="1"/>
</dbReference>
<evidence type="ECO:0000256" key="2">
    <source>
        <dbReference type="ARBA" id="ARBA00022723"/>
    </source>
</evidence>
<dbReference type="InterPro" id="IPR010994">
    <property type="entry name" value="RuvA_2-like"/>
</dbReference>
<keyword evidence="9" id="KW-1185">Reference proteome</keyword>
<evidence type="ECO:0000256" key="3">
    <source>
        <dbReference type="ARBA" id="ARBA00022801"/>
    </source>
</evidence>
<dbReference type="Pfam" id="PF04002">
    <property type="entry name" value="RadC"/>
    <property type="match status" value="1"/>
</dbReference>
<keyword evidence="4" id="KW-0862">Zinc</keyword>
<dbReference type="PANTHER" id="PTHR30471">
    <property type="entry name" value="DNA REPAIR PROTEIN RADC"/>
    <property type="match status" value="1"/>
</dbReference>
<dbReference type="NCBIfam" id="TIGR00608">
    <property type="entry name" value="radc"/>
    <property type="match status" value="1"/>
</dbReference>
<keyword evidence="1" id="KW-0645">Protease</keyword>
<evidence type="ECO:0000256" key="6">
    <source>
        <dbReference type="RuleBase" id="RU003797"/>
    </source>
</evidence>
<proteinExistence type="inferred from homology"/>
<dbReference type="InterPro" id="IPR020891">
    <property type="entry name" value="UPF0758_CS"/>
</dbReference>
<dbReference type="PROSITE" id="PS50249">
    <property type="entry name" value="MPN"/>
    <property type="match status" value="1"/>
</dbReference>
<accession>A0ABT3N4N0</accession>
<organism evidence="8 9">
    <name type="scientific">Desulfobotulus pelophilus</name>
    <dbReference type="NCBI Taxonomy" id="2823377"/>
    <lineage>
        <taxon>Bacteria</taxon>
        <taxon>Pseudomonadati</taxon>
        <taxon>Thermodesulfobacteriota</taxon>
        <taxon>Desulfobacteria</taxon>
        <taxon>Desulfobacterales</taxon>
        <taxon>Desulfobacteraceae</taxon>
        <taxon>Desulfobotulus</taxon>
    </lineage>
</organism>
<comment type="caution">
    <text evidence="8">The sequence shown here is derived from an EMBL/GenBank/DDBJ whole genome shotgun (WGS) entry which is preliminary data.</text>
</comment>
<dbReference type="InterPro" id="IPR025657">
    <property type="entry name" value="RadC_JAB"/>
</dbReference>
<dbReference type="SUPFAM" id="SSF47781">
    <property type="entry name" value="RuvA domain 2-like"/>
    <property type="match status" value="1"/>
</dbReference>
<dbReference type="Gene3D" id="3.40.140.10">
    <property type="entry name" value="Cytidine Deaminase, domain 2"/>
    <property type="match status" value="1"/>
</dbReference>
<sequence>MDEKPTQDGHRKRLRQRFRESGLDGFGDHEVLELLLTLATPRKDCKPVAWELMRRFKTLPAVFEASFAELCEVTGMGETNGIPIKLVKAAADRFLKQRALGQKILLGTPQAVLDYLYHELRESSREAFMVLYLDVKNRLLETETLFTGSLSASPVYPREVLRAVLAHQAASVIFVHNHPSGDISPSREDYAITRRLVQALAPVNVRVHEHLIIGRNAYYSFAEHGVIDTLHQEIRDAESRFMGEWAGK</sequence>
<evidence type="ECO:0000256" key="4">
    <source>
        <dbReference type="ARBA" id="ARBA00022833"/>
    </source>
</evidence>
<keyword evidence="2" id="KW-0479">Metal-binding</keyword>
<gene>
    <name evidence="8" type="primary">radC</name>
    <name evidence="8" type="ORF">OOT00_00225</name>
</gene>
<keyword evidence="5" id="KW-0482">Metalloprotease</keyword>
<dbReference type="InterPro" id="IPR037518">
    <property type="entry name" value="MPN"/>
</dbReference>
<dbReference type="Proteomes" id="UP001209681">
    <property type="component" value="Unassembled WGS sequence"/>
</dbReference>
<evidence type="ECO:0000256" key="5">
    <source>
        <dbReference type="ARBA" id="ARBA00023049"/>
    </source>
</evidence>
<feature type="domain" description="MPN" evidence="7">
    <location>
        <begin position="105"/>
        <end position="227"/>
    </location>
</feature>
<keyword evidence="3" id="KW-0378">Hydrolase</keyword>
<evidence type="ECO:0000256" key="1">
    <source>
        <dbReference type="ARBA" id="ARBA00022670"/>
    </source>
</evidence>
<evidence type="ECO:0000313" key="9">
    <source>
        <dbReference type="Proteomes" id="UP001209681"/>
    </source>
</evidence>
<dbReference type="InterPro" id="IPR001405">
    <property type="entry name" value="UPF0758"/>
</dbReference>
<reference evidence="8 9" key="1">
    <citation type="submission" date="2022-11" db="EMBL/GenBank/DDBJ databases">
        <title>Desulfobotulus tamanensis H1 sp. nov. - anaerobic, alkaliphilic, sulphate reducing bacterium isolated from terrestrial mud volcano.</title>
        <authorList>
            <person name="Frolova A."/>
            <person name="Merkel A.Y."/>
            <person name="Slobodkin A.I."/>
        </authorList>
    </citation>
    <scope>NUCLEOTIDE SEQUENCE [LARGE SCALE GENOMIC DNA]</scope>
    <source>
        <strain evidence="8 9">H1</strain>
    </source>
</reference>
<evidence type="ECO:0000313" key="8">
    <source>
        <dbReference type="EMBL" id="MCW7752409.1"/>
    </source>
</evidence>
<dbReference type="EMBL" id="JAPFPW010000001">
    <property type="protein sequence ID" value="MCW7752409.1"/>
    <property type="molecule type" value="Genomic_DNA"/>
</dbReference>